<gene>
    <name evidence="1" type="ORF">Mgra_00003900</name>
</gene>
<evidence type="ECO:0000313" key="2">
    <source>
        <dbReference type="Proteomes" id="UP000605970"/>
    </source>
</evidence>
<comment type="caution">
    <text evidence="1">The sequence shown here is derived from an EMBL/GenBank/DDBJ whole genome shotgun (WGS) entry which is preliminary data.</text>
</comment>
<name>A0A8S9ZT48_9BILA</name>
<accession>A0A8S9ZT48</accession>
<dbReference type="AlphaFoldDB" id="A0A8S9ZT48"/>
<keyword evidence="2" id="KW-1185">Reference proteome</keyword>
<organism evidence="1 2">
    <name type="scientific">Meloidogyne graminicola</name>
    <dbReference type="NCBI Taxonomy" id="189291"/>
    <lineage>
        <taxon>Eukaryota</taxon>
        <taxon>Metazoa</taxon>
        <taxon>Ecdysozoa</taxon>
        <taxon>Nematoda</taxon>
        <taxon>Chromadorea</taxon>
        <taxon>Rhabditida</taxon>
        <taxon>Tylenchina</taxon>
        <taxon>Tylenchomorpha</taxon>
        <taxon>Tylenchoidea</taxon>
        <taxon>Meloidogynidae</taxon>
        <taxon>Meloidogyninae</taxon>
        <taxon>Meloidogyne</taxon>
    </lineage>
</organism>
<sequence>MAYLCSPLVDHPEIVFLPHYRQDARETQTLLVYSFVVQLIQEAEQNSNVPFTLSFPSTTHFPTKLVHKTKPQPYKEHPLKHHILMDKLTFQHFLQEYQSVDLYEHVLSIAFCNKLLKILDTTLSNYI</sequence>
<protein>
    <submittedName>
        <fullName evidence="1">Uncharacterized protein</fullName>
    </submittedName>
</protein>
<proteinExistence type="predicted"/>
<evidence type="ECO:0000313" key="1">
    <source>
        <dbReference type="EMBL" id="KAF7636719.1"/>
    </source>
</evidence>
<dbReference type="Proteomes" id="UP000605970">
    <property type="component" value="Unassembled WGS sequence"/>
</dbReference>
<dbReference type="EMBL" id="JABEBT010000027">
    <property type="protein sequence ID" value="KAF7636719.1"/>
    <property type="molecule type" value="Genomic_DNA"/>
</dbReference>
<reference evidence="1" key="1">
    <citation type="journal article" date="2020" name="Ecol. Evol.">
        <title>Genome structure and content of the rice root-knot nematode (Meloidogyne graminicola).</title>
        <authorList>
            <person name="Phan N.T."/>
            <person name="Danchin E.G.J."/>
            <person name="Klopp C."/>
            <person name="Perfus-Barbeoch L."/>
            <person name="Kozlowski D.K."/>
            <person name="Koutsovoulos G.D."/>
            <person name="Lopez-Roques C."/>
            <person name="Bouchez O."/>
            <person name="Zahm M."/>
            <person name="Besnard G."/>
            <person name="Bellafiore S."/>
        </authorList>
    </citation>
    <scope>NUCLEOTIDE SEQUENCE</scope>
    <source>
        <strain evidence="1">VN-18</strain>
    </source>
</reference>